<feature type="domain" description="Zinc finger DksA/TraR C4-type" evidence="5">
    <location>
        <begin position="38"/>
        <end position="68"/>
    </location>
</feature>
<dbReference type="EMBL" id="CP014206">
    <property type="protein sequence ID" value="AMK09663.1"/>
    <property type="molecule type" value="Genomic_DNA"/>
</dbReference>
<keyword evidence="3" id="KW-0862">Zinc</keyword>
<evidence type="ECO:0000259" key="5">
    <source>
        <dbReference type="Pfam" id="PF01258"/>
    </source>
</evidence>
<dbReference type="InterPro" id="IPR012783">
    <property type="entry name" value="Znf_C4_TraR"/>
</dbReference>
<protein>
    <submittedName>
        <fullName evidence="6">Conjugal transfer protein TraR</fullName>
    </submittedName>
    <submittedName>
        <fullName evidence="7">TraR/DksA family transcriptional regulator</fullName>
    </submittedName>
</protein>
<evidence type="ECO:0000256" key="4">
    <source>
        <dbReference type="PROSITE-ProRule" id="PRU00510"/>
    </source>
</evidence>
<dbReference type="SUPFAM" id="SSF57716">
    <property type="entry name" value="Glucocorticoid receptor-like (DNA-binding domain)"/>
    <property type="match status" value="1"/>
</dbReference>
<gene>
    <name evidence="6" type="ORF">AWY79_00335</name>
    <name evidence="7" type="ORF">EDC59_11361</name>
</gene>
<dbReference type="EMBL" id="SOBK01000013">
    <property type="protein sequence ID" value="TDT86385.1"/>
    <property type="molecule type" value="Genomic_DNA"/>
</dbReference>
<dbReference type="GO" id="GO:0008270">
    <property type="term" value="F:zinc ion binding"/>
    <property type="evidence" value="ECO:0007669"/>
    <property type="project" value="UniProtKB-KW"/>
</dbReference>
<keyword evidence="1" id="KW-0479">Metal-binding</keyword>
<evidence type="ECO:0000256" key="3">
    <source>
        <dbReference type="ARBA" id="ARBA00022833"/>
    </source>
</evidence>
<sequence>MDEADYAQNYETMDRAVALAARHRRPGPGAPTVDGVPVCRECGDPIPPARLQAVPGCDLCRDCQAEADRA</sequence>
<proteinExistence type="predicted"/>
<reference evidence="6 8" key="1">
    <citation type="journal article" date="2016" name="Front. Microbiol.">
        <title>Genome Sequence of the Piezophilic, Mesophilic Sulfate-Reducing Bacterium Desulfovibrio indicus J2T.</title>
        <authorList>
            <person name="Cao J."/>
            <person name="Maignien L."/>
            <person name="Shao Z."/>
            <person name="Alain K."/>
            <person name="Jebbar M."/>
        </authorList>
    </citation>
    <scope>NUCLEOTIDE SEQUENCE [LARGE SCALE GENOMIC DNA]</scope>
    <source>
        <strain evidence="6 8">J2</strain>
    </source>
</reference>
<evidence type="ECO:0000256" key="1">
    <source>
        <dbReference type="ARBA" id="ARBA00022723"/>
    </source>
</evidence>
<dbReference type="Proteomes" id="UP000055611">
    <property type="component" value="Chromosome"/>
</dbReference>
<evidence type="ECO:0000313" key="7">
    <source>
        <dbReference type="EMBL" id="TDT86385.1"/>
    </source>
</evidence>
<evidence type="ECO:0000313" key="9">
    <source>
        <dbReference type="Proteomes" id="UP000295506"/>
    </source>
</evidence>
<dbReference type="Proteomes" id="UP000295506">
    <property type="component" value="Unassembled WGS sequence"/>
</dbReference>
<evidence type="ECO:0000313" key="6">
    <source>
        <dbReference type="EMBL" id="AMK09663.1"/>
    </source>
</evidence>
<keyword evidence="8" id="KW-1185">Reference proteome</keyword>
<dbReference type="NCBIfam" id="TIGR02419">
    <property type="entry name" value="C4_traR_proteo"/>
    <property type="match status" value="1"/>
</dbReference>
<dbReference type="Gene3D" id="1.20.120.910">
    <property type="entry name" value="DksA, coiled-coil domain"/>
    <property type="match status" value="1"/>
</dbReference>
<dbReference type="InterPro" id="IPR000962">
    <property type="entry name" value="Znf_DskA_TraR"/>
</dbReference>
<evidence type="ECO:0000313" key="8">
    <source>
        <dbReference type="Proteomes" id="UP000055611"/>
    </source>
</evidence>
<dbReference type="PROSITE" id="PS51128">
    <property type="entry name" value="ZF_DKSA_2"/>
    <property type="match status" value="1"/>
</dbReference>
<dbReference type="AlphaFoldDB" id="A0A140D8Z6"/>
<dbReference type="KEGG" id="dej:AWY79_00335"/>
<keyword evidence="2" id="KW-0863">Zinc-finger</keyword>
<name>A0A140D8Z6_9BACT</name>
<accession>A0A140D8Z6</accession>
<organism evidence="7 9">
    <name type="scientific">Pseudodesulfovibrio indicus</name>
    <dbReference type="NCBI Taxonomy" id="1716143"/>
    <lineage>
        <taxon>Bacteria</taxon>
        <taxon>Pseudomonadati</taxon>
        <taxon>Thermodesulfobacteriota</taxon>
        <taxon>Desulfovibrionia</taxon>
        <taxon>Desulfovibrionales</taxon>
        <taxon>Desulfovibrionaceae</taxon>
    </lineage>
</organism>
<reference evidence="7 9" key="2">
    <citation type="submission" date="2019-03" db="EMBL/GenBank/DDBJ databases">
        <title>Genomic Encyclopedia of Type Strains, Phase IV (KMG-IV): sequencing the most valuable type-strain genomes for metagenomic binning, comparative biology and taxonomic classification.</title>
        <authorList>
            <person name="Goeker M."/>
        </authorList>
    </citation>
    <scope>NUCLEOTIDE SEQUENCE [LARGE SCALE GENOMIC DNA]</scope>
    <source>
        <strain evidence="7 9">DSM 101483</strain>
    </source>
</reference>
<feature type="zinc finger region" description="dksA C4-type" evidence="4">
    <location>
        <begin position="39"/>
        <end position="63"/>
    </location>
</feature>
<dbReference type="Pfam" id="PF01258">
    <property type="entry name" value="zf-dskA_traR"/>
    <property type="match status" value="1"/>
</dbReference>
<evidence type="ECO:0000256" key="2">
    <source>
        <dbReference type="ARBA" id="ARBA00022771"/>
    </source>
</evidence>
<dbReference type="RefSeq" id="WP_166671400.1">
    <property type="nucleotide sequence ID" value="NZ_CP014206.1"/>
</dbReference>